<dbReference type="Proteomes" id="UP000789375">
    <property type="component" value="Unassembled WGS sequence"/>
</dbReference>
<reference evidence="1" key="1">
    <citation type="submission" date="2021-06" db="EMBL/GenBank/DDBJ databases">
        <authorList>
            <person name="Kallberg Y."/>
            <person name="Tangrot J."/>
            <person name="Rosling A."/>
        </authorList>
    </citation>
    <scope>NUCLEOTIDE SEQUENCE</scope>
    <source>
        <strain evidence="1">87-6 pot B 2015</strain>
    </source>
</reference>
<dbReference type="EMBL" id="CAJVPP010020154">
    <property type="protein sequence ID" value="CAG8739734.1"/>
    <property type="molecule type" value="Genomic_DNA"/>
</dbReference>
<sequence>LIVLIELIDDLEISFPSINIEAKIDNNMAEFSETVEKASSEVSEFSNFEQNLDKETDINDEY</sequence>
<accession>A0A9N9IKM8</accession>
<dbReference type="AlphaFoldDB" id="A0A9N9IKM8"/>
<evidence type="ECO:0000313" key="2">
    <source>
        <dbReference type="Proteomes" id="UP000789375"/>
    </source>
</evidence>
<feature type="non-terminal residue" evidence="1">
    <location>
        <position position="1"/>
    </location>
</feature>
<gene>
    <name evidence="1" type="ORF">FMOSSE_LOCUS16075</name>
</gene>
<comment type="caution">
    <text evidence="1">The sequence shown here is derived from an EMBL/GenBank/DDBJ whole genome shotgun (WGS) entry which is preliminary data.</text>
</comment>
<proteinExistence type="predicted"/>
<name>A0A9N9IKM8_FUNMO</name>
<protein>
    <submittedName>
        <fullName evidence="1">5340_t:CDS:1</fullName>
    </submittedName>
</protein>
<keyword evidence="2" id="KW-1185">Reference proteome</keyword>
<evidence type="ECO:0000313" key="1">
    <source>
        <dbReference type="EMBL" id="CAG8739734.1"/>
    </source>
</evidence>
<organism evidence="1 2">
    <name type="scientific">Funneliformis mosseae</name>
    <name type="common">Endomycorrhizal fungus</name>
    <name type="synonym">Glomus mosseae</name>
    <dbReference type="NCBI Taxonomy" id="27381"/>
    <lineage>
        <taxon>Eukaryota</taxon>
        <taxon>Fungi</taxon>
        <taxon>Fungi incertae sedis</taxon>
        <taxon>Mucoromycota</taxon>
        <taxon>Glomeromycotina</taxon>
        <taxon>Glomeromycetes</taxon>
        <taxon>Glomerales</taxon>
        <taxon>Glomeraceae</taxon>
        <taxon>Funneliformis</taxon>
    </lineage>
</organism>